<proteinExistence type="predicted"/>
<dbReference type="Pfam" id="PF00583">
    <property type="entry name" value="Acetyltransf_1"/>
    <property type="match status" value="1"/>
</dbReference>
<dbReference type="OrthoDB" id="5319888at2"/>
<evidence type="ECO:0000313" key="3">
    <source>
        <dbReference type="Proteomes" id="UP000287701"/>
    </source>
</evidence>
<gene>
    <name evidence="2" type="ORF">EQP59_06825</name>
</gene>
<keyword evidence="2" id="KW-0808">Transferase</keyword>
<dbReference type="RefSeq" id="WP_128501515.1">
    <property type="nucleotide sequence ID" value="NZ_CP035107.1"/>
</dbReference>
<organism evidence="2 3">
    <name type="scientific">Ornithobacterium rhinotracheale</name>
    <dbReference type="NCBI Taxonomy" id="28251"/>
    <lineage>
        <taxon>Bacteria</taxon>
        <taxon>Pseudomonadati</taxon>
        <taxon>Bacteroidota</taxon>
        <taxon>Flavobacteriia</taxon>
        <taxon>Flavobacteriales</taxon>
        <taxon>Weeksellaceae</taxon>
        <taxon>Ornithobacterium</taxon>
    </lineage>
</organism>
<dbReference type="PANTHER" id="PTHR43617">
    <property type="entry name" value="L-AMINO ACID N-ACETYLTRANSFERASE"/>
    <property type="match status" value="1"/>
</dbReference>
<name>A0A410JSF7_ORNRH</name>
<dbReference type="GO" id="GO:0016747">
    <property type="term" value="F:acyltransferase activity, transferring groups other than amino-acyl groups"/>
    <property type="evidence" value="ECO:0007669"/>
    <property type="project" value="InterPro"/>
</dbReference>
<dbReference type="Gene3D" id="3.40.630.30">
    <property type="match status" value="1"/>
</dbReference>
<sequence length="191" mass="21802">MYTIRKAEPSDYKAIARYLLMAMEDIVYKFIGQEDKDKALDFLEHFTPEKGNQYSYENCHVILHDGEVIGAANVYDGGNLAALRAPIKKYVEETHSKDFSPENETEAGEYYLDTLGIDPAYRGKGLGTQLLNFLITEYTVKRHKPLGLLVDLENPKAKKLYENLGFKKVGNKTLMGKMMEHLQYKPIKSIN</sequence>
<dbReference type="InterPro" id="IPR000182">
    <property type="entry name" value="GNAT_dom"/>
</dbReference>
<dbReference type="CDD" id="cd04301">
    <property type="entry name" value="NAT_SF"/>
    <property type="match status" value="1"/>
</dbReference>
<dbReference type="EMBL" id="CP035107">
    <property type="protein sequence ID" value="QAR31064.1"/>
    <property type="molecule type" value="Genomic_DNA"/>
</dbReference>
<dbReference type="InterPro" id="IPR050276">
    <property type="entry name" value="MshD_Acetyltransferase"/>
</dbReference>
<reference evidence="2 3" key="1">
    <citation type="submission" date="2019-01" db="EMBL/GenBank/DDBJ databases">
        <title>Whole Genome of Ornithobacterium rhinotracheale FARPER-174b.</title>
        <authorList>
            <person name="Tataje-Lavanda L.A."/>
            <person name="Montalvan A."/>
            <person name="Montesinos R."/>
            <person name="Zimic M."/>
            <person name="Fernandez-Sanchez M."/>
            <person name="Fernandez-Diaz M."/>
        </authorList>
    </citation>
    <scope>NUCLEOTIDE SEQUENCE [LARGE SCALE GENOMIC DNA]</scope>
    <source>
        <strain evidence="2 3">FARPER-174b</strain>
    </source>
</reference>
<dbReference type="AlphaFoldDB" id="A0A410JSF7"/>
<evidence type="ECO:0000313" key="2">
    <source>
        <dbReference type="EMBL" id="QAR31064.1"/>
    </source>
</evidence>
<dbReference type="PROSITE" id="PS51186">
    <property type="entry name" value="GNAT"/>
    <property type="match status" value="1"/>
</dbReference>
<dbReference type="SUPFAM" id="SSF55729">
    <property type="entry name" value="Acyl-CoA N-acyltransferases (Nat)"/>
    <property type="match status" value="1"/>
</dbReference>
<accession>A0A410JSF7</accession>
<dbReference type="Proteomes" id="UP000287701">
    <property type="component" value="Chromosome"/>
</dbReference>
<evidence type="ECO:0000259" key="1">
    <source>
        <dbReference type="PROSITE" id="PS51186"/>
    </source>
</evidence>
<dbReference type="InterPro" id="IPR016181">
    <property type="entry name" value="Acyl_CoA_acyltransferase"/>
</dbReference>
<feature type="domain" description="N-acetyltransferase" evidence="1">
    <location>
        <begin position="2"/>
        <end position="180"/>
    </location>
</feature>
<protein>
    <submittedName>
        <fullName evidence="2">N-acetyltransferase</fullName>
    </submittedName>
</protein>